<feature type="region of interest" description="Disordered" evidence="1">
    <location>
        <begin position="1"/>
        <end position="20"/>
    </location>
</feature>
<reference evidence="2 3" key="1">
    <citation type="journal article" date="2021" name="Sci. Rep.">
        <title>Genome sequencing of the multicellular alga Astrephomene provides insights into convergent evolution of germ-soma differentiation.</title>
        <authorList>
            <person name="Yamashita S."/>
            <person name="Yamamoto K."/>
            <person name="Matsuzaki R."/>
            <person name="Suzuki S."/>
            <person name="Yamaguchi H."/>
            <person name="Hirooka S."/>
            <person name="Minakuchi Y."/>
            <person name="Miyagishima S."/>
            <person name="Kawachi M."/>
            <person name="Toyoda A."/>
            <person name="Nozaki H."/>
        </authorList>
    </citation>
    <scope>NUCLEOTIDE SEQUENCE [LARGE SCALE GENOMIC DNA]</scope>
    <source>
        <strain evidence="2 3">NIES-4017</strain>
    </source>
</reference>
<feature type="non-terminal residue" evidence="2">
    <location>
        <position position="257"/>
    </location>
</feature>
<sequence length="257" mass="25609">RAGDQEQQQGQGSGGASAAEGIVAAACRSDRVVEALLGAFQALLERCPQSDTDSPPPPSSSSSTSSPPPASSYERQLAALQHLAPLLQLPREAAAEELHLAVQRCLATALEPLAAAAAATSAPQAAPEQSDISSSSSSRRGAACATVAAPLCGAEAVSLAGYLVHCCLEGAEREVLAGHKGSKALCAACLTSLRLLLAALPHPDTLAFFLPGVVSGLSKQLFAAGTAIGRSGPSAPPGASATAQALICLCQAAVTVL</sequence>
<feature type="region of interest" description="Disordered" evidence="1">
    <location>
        <begin position="47"/>
        <end position="73"/>
    </location>
</feature>
<protein>
    <submittedName>
        <fullName evidence="2">Uncharacterized protein</fullName>
    </submittedName>
</protein>
<evidence type="ECO:0000313" key="3">
    <source>
        <dbReference type="Proteomes" id="UP001054857"/>
    </source>
</evidence>
<comment type="caution">
    <text evidence="2">The sequence shown here is derived from an EMBL/GenBank/DDBJ whole genome shotgun (WGS) entry which is preliminary data.</text>
</comment>
<dbReference type="PANTHER" id="PTHR18460">
    <property type="entry name" value="TEL2 INTERACTING PROTEIN 1 TTI1 FAMILY MEMBER"/>
    <property type="match status" value="1"/>
</dbReference>
<accession>A0AAD3DD43</accession>
<dbReference type="InterPro" id="IPR052587">
    <property type="entry name" value="TELO2-interacting_protein_1"/>
</dbReference>
<dbReference type="PANTHER" id="PTHR18460:SF3">
    <property type="entry name" value="TELO2-INTERACTING PROTEIN 1 HOMOLOG"/>
    <property type="match status" value="1"/>
</dbReference>
<dbReference type="GO" id="GO:0005737">
    <property type="term" value="C:cytoplasm"/>
    <property type="evidence" value="ECO:0007669"/>
    <property type="project" value="TreeGrafter"/>
</dbReference>
<name>A0AAD3DD43_9CHLO</name>
<organism evidence="2 3">
    <name type="scientific">Astrephomene gubernaculifera</name>
    <dbReference type="NCBI Taxonomy" id="47775"/>
    <lineage>
        <taxon>Eukaryota</taxon>
        <taxon>Viridiplantae</taxon>
        <taxon>Chlorophyta</taxon>
        <taxon>core chlorophytes</taxon>
        <taxon>Chlorophyceae</taxon>
        <taxon>CS clade</taxon>
        <taxon>Chlamydomonadales</taxon>
        <taxon>Astrephomenaceae</taxon>
        <taxon>Astrephomene</taxon>
    </lineage>
</organism>
<dbReference type="AlphaFoldDB" id="A0AAD3DD43"/>
<gene>
    <name evidence="2" type="ORF">Agub_g110</name>
</gene>
<evidence type="ECO:0000313" key="2">
    <source>
        <dbReference type="EMBL" id="GFR39644.1"/>
    </source>
</evidence>
<dbReference type="EMBL" id="BMAR01000001">
    <property type="protein sequence ID" value="GFR39644.1"/>
    <property type="molecule type" value="Genomic_DNA"/>
</dbReference>
<evidence type="ECO:0000256" key="1">
    <source>
        <dbReference type="SAM" id="MobiDB-lite"/>
    </source>
</evidence>
<feature type="non-terminal residue" evidence="2">
    <location>
        <position position="1"/>
    </location>
</feature>
<keyword evidence="3" id="KW-1185">Reference proteome</keyword>
<proteinExistence type="predicted"/>
<dbReference type="Proteomes" id="UP001054857">
    <property type="component" value="Unassembled WGS sequence"/>
</dbReference>